<feature type="domain" description="C2H2-type" evidence="12">
    <location>
        <begin position="604"/>
        <end position="631"/>
    </location>
</feature>
<name>A0A553N7E6_TIGCA</name>
<reference evidence="13 14" key="1">
    <citation type="journal article" date="2018" name="Nat. Ecol. Evol.">
        <title>Genomic signatures of mitonuclear coevolution across populations of Tigriopus californicus.</title>
        <authorList>
            <person name="Barreto F.S."/>
            <person name="Watson E.T."/>
            <person name="Lima T.G."/>
            <person name="Willett C.S."/>
            <person name="Edmands S."/>
            <person name="Li W."/>
            <person name="Burton R.S."/>
        </authorList>
    </citation>
    <scope>NUCLEOTIDE SEQUENCE [LARGE SCALE GENOMIC DNA]</scope>
    <source>
        <strain evidence="13 14">San Diego</strain>
    </source>
</reference>
<dbReference type="FunFam" id="3.30.160.60:FF:000325">
    <property type="entry name" value="ZFP90 zinc finger protein"/>
    <property type="match status" value="1"/>
</dbReference>
<evidence type="ECO:0000313" key="13">
    <source>
        <dbReference type="EMBL" id="TRY61365.1"/>
    </source>
</evidence>
<feature type="region of interest" description="Disordered" evidence="11">
    <location>
        <begin position="648"/>
        <end position="676"/>
    </location>
</feature>
<feature type="domain" description="C2H2-type" evidence="12">
    <location>
        <begin position="133"/>
        <end position="160"/>
    </location>
</feature>
<feature type="domain" description="C2H2-type" evidence="12">
    <location>
        <begin position="209"/>
        <end position="236"/>
    </location>
</feature>
<keyword evidence="2" id="KW-0479">Metal-binding</keyword>
<comment type="caution">
    <text evidence="13">The sequence shown here is derived from an EMBL/GenBank/DDBJ whole genome shotgun (WGS) entry which is preliminary data.</text>
</comment>
<feature type="domain" description="C2H2-type" evidence="12">
    <location>
        <begin position="810"/>
        <end position="837"/>
    </location>
</feature>
<evidence type="ECO:0000256" key="10">
    <source>
        <dbReference type="PROSITE-ProRule" id="PRU00042"/>
    </source>
</evidence>
<keyword evidence="5" id="KW-0862">Zinc</keyword>
<feature type="compositionally biased region" description="Basic and acidic residues" evidence="11">
    <location>
        <begin position="781"/>
        <end position="792"/>
    </location>
</feature>
<evidence type="ECO:0000256" key="9">
    <source>
        <dbReference type="ARBA" id="ARBA00023242"/>
    </source>
</evidence>
<dbReference type="FunFam" id="3.30.160.60:FF:000446">
    <property type="entry name" value="Zinc finger protein"/>
    <property type="match status" value="1"/>
</dbReference>
<proteinExistence type="predicted"/>
<feature type="domain" description="C2H2-type" evidence="12">
    <location>
        <begin position="30"/>
        <end position="58"/>
    </location>
</feature>
<evidence type="ECO:0000313" key="14">
    <source>
        <dbReference type="Proteomes" id="UP000318571"/>
    </source>
</evidence>
<dbReference type="PROSITE" id="PS50157">
    <property type="entry name" value="ZINC_FINGER_C2H2_2"/>
    <property type="match status" value="15"/>
</dbReference>
<dbReference type="OMA" id="HIERHYV"/>
<dbReference type="FunFam" id="3.30.160.60:FF:002349">
    <property type="entry name" value="Zinc finger and BTB domain-containing 40"/>
    <property type="match status" value="1"/>
</dbReference>
<dbReference type="InterPro" id="IPR050826">
    <property type="entry name" value="Krueppel_C2H2_ZnFinger"/>
</dbReference>
<keyword evidence="4 10" id="KW-0863">Zinc-finger</keyword>
<dbReference type="SUPFAM" id="SSF57667">
    <property type="entry name" value="beta-beta-alpha zinc fingers"/>
    <property type="match status" value="8"/>
</dbReference>
<feature type="domain" description="C2H2-type" evidence="12">
    <location>
        <begin position="270"/>
        <end position="293"/>
    </location>
</feature>
<evidence type="ECO:0000259" key="12">
    <source>
        <dbReference type="PROSITE" id="PS50157"/>
    </source>
</evidence>
<feature type="compositionally biased region" description="Basic and acidic residues" evidence="11">
    <location>
        <begin position="653"/>
        <end position="669"/>
    </location>
</feature>
<dbReference type="Pfam" id="PF00096">
    <property type="entry name" value="zf-C2H2"/>
    <property type="match status" value="4"/>
</dbReference>
<dbReference type="GO" id="GO:0003677">
    <property type="term" value="F:DNA binding"/>
    <property type="evidence" value="ECO:0007669"/>
    <property type="project" value="UniProtKB-KW"/>
</dbReference>
<evidence type="ECO:0000256" key="1">
    <source>
        <dbReference type="ARBA" id="ARBA00004123"/>
    </source>
</evidence>
<evidence type="ECO:0000256" key="2">
    <source>
        <dbReference type="ARBA" id="ARBA00022723"/>
    </source>
</evidence>
<dbReference type="FunFam" id="3.30.160.60:FF:000557">
    <property type="entry name" value="zinc finger and SCAN domain-containing protein 29"/>
    <property type="match status" value="1"/>
</dbReference>
<dbReference type="PANTHER" id="PTHR24377">
    <property type="entry name" value="IP01015P-RELATED"/>
    <property type="match status" value="1"/>
</dbReference>
<organism evidence="13 14">
    <name type="scientific">Tigriopus californicus</name>
    <name type="common">Marine copepod</name>
    <dbReference type="NCBI Taxonomy" id="6832"/>
    <lineage>
        <taxon>Eukaryota</taxon>
        <taxon>Metazoa</taxon>
        <taxon>Ecdysozoa</taxon>
        <taxon>Arthropoda</taxon>
        <taxon>Crustacea</taxon>
        <taxon>Multicrustacea</taxon>
        <taxon>Hexanauplia</taxon>
        <taxon>Copepoda</taxon>
        <taxon>Harpacticoida</taxon>
        <taxon>Harpacticidae</taxon>
        <taxon>Tigriopus</taxon>
    </lineage>
</organism>
<dbReference type="Proteomes" id="UP000318571">
    <property type="component" value="Chromosome 8"/>
</dbReference>
<dbReference type="EMBL" id="VCGU01000459">
    <property type="protein sequence ID" value="TRY61365.1"/>
    <property type="molecule type" value="Genomic_DNA"/>
</dbReference>
<keyword evidence="9" id="KW-0539">Nucleus</keyword>
<gene>
    <name evidence="13" type="ORF">TCAL_04198</name>
</gene>
<accession>A0A553N7E6</accession>
<evidence type="ECO:0000256" key="5">
    <source>
        <dbReference type="ARBA" id="ARBA00022833"/>
    </source>
</evidence>
<feature type="region of interest" description="Disordered" evidence="11">
    <location>
        <begin position="495"/>
        <end position="527"/>
    </location>
</feature>
<dbReference type="InterPro" id="IPR013087">
    <property type="entry name" value="Znf_C2H2_type"/>
</dbReference>
<sequence>MVHGVSFPLRAMSMEPPPAVGSALHGPTHFPCSECEASFNAERNLVLHRAWAHPIDSTAETAESVFRCPICPRTFLRPASFKGHLSLHSESENVVCPQCDDEFQSRTELARHQSTQHGQVEEPEMVALQKLFKTCTQCQQIFASAQQLRIHREKHVKIREMTKSKFKRPTPGRKSRVDKPHLCSFCPSSFSKKSYRIRHERTHTGEKPFQCQFCDKRFNQNETRKIHELKHSGKRPHACQLCPMSFTQRGNLKTHVYRVHSITLKSNDYLQCQQCSCAFKKLSSLNTHITRRHPKCLLSETPDETESREEGAENVNQGQESVMKVALPLKGKSEGHFIMHIPVLNEKDCMNPVPSVGSMDQNVGTPFSKSVASPCVFNESIESPVTPGLTSQLSQPSTPAMPTLLEMPVNESKANHNEIPMDLPKNAILEAEAEAQAGTIILDPNVLGMDIESFMIEDRDKRSPTPQLKTPPRPTFNETSSNVFKELDLCHQNNRPKEEWDDGSTLDLVKPTSLTTSQGPDTKELDKWKPIGEDRTLNGSKTAKSKHQCQYCDKQFIKNSDLLRHIRVHTGERPFACDQCHKKFSLKSTLISHKRLHSDQRTKLTCDQCGDKFLSKTSLRSHIRLHSSEAPYQCRSCSQRFQTPVQRRAHAISVHEKPRKDVPKSKDTPNENDPSLKISVPASSLIEALNSVTNVGVPLLGSVVRLQLDGVHMESAIAQLEVDEALLSQLKFGGNIDIVINGDQVISTPVEPPPLEEMIVPDVIESNAPPPEPNQMEEQDPPTHSDFGREPELSPQSKRLPTVSNDASGLSCQFCSKTFKKPSQTKRHERIHTGERPFECQECSKRFNQSNALKMHMKKHSGERPFICPFCSFAFTQKCNLKTHICRAHSVQAQQLIEYANWDV</sequence>
<evidence type="ECO:0000256" key="3">
    <source>
        <dbReference type="ARBA" id="ARBA00022737"/>
    </source>
</evidence>
<feature type="domain" description="C2H2-type" evidence="12">
    <location>
        <begin position="547"/>
        <end position="574"/>
    </location>
</feature>
<dbReference type="STRING" id="6832.A0A553N7E6"/>
<feature type="region of interest" description="Disordered" evidence="11">
    <location>
        <begin position="764"/>
        <end position="805"/>
    </location>
</feature>
<feature type="domain" description="C2H2-type" evidence="12">
    <location>
        <begin position="838"/>
        <end position="865"/>
    </location>
</feature>
<evidence type="ECO:0000256" key="6">
    <source>
        <dbReference type="ARBA" id="ARBA00023015"/>
    </source>
</evidence>
<evidence type="ECO:0000256" key="11">
    <source>
        <dbReference type="SAM" id="MobiDB-lite"/>
    </source>
</evidence>
<keyword evidence="6" id="KW-0805">Transcription regulation</keyword>
<dbReference type="SMART" id="SM00355">
    <property type="entry name" value="ZnF_C2H2"/>
    <property type="match status" value="15"/>
</dbReference>
<keyword evidence="14" id="KW-1185">Reference proteome</keyword>
<feature type="domain" description="C2H2-type" evidence="12">
    <location>
        <begin position="181"/>
        <end position="208"/>
    </location>
</feature>
<feature type="domain" description="C2H2-type" evidence="12">
    <location>
        <begin position="575"/>
        <end position="602"/>
    </location>
</feature>
<dbReference type="AlphaFoldDB" id="A0A553N7E6"/>
<evidence type="ECO:0000256" key="8">
    <source>
        <dbReference type="ARBA" id="ARBA00023163"/>
    </source>
</evidence>
<dbReference type="FunFam" id="3.30.160.60:FF:000100">
    <property type="entry name" value="Zinc finger 45-like"/>
    <property type="match status" value="1"/>
</dbReference>
<comment type="subcellular location">
    <subcellularLocation>
        <location evidence="1">Nucleus</location>
    </subcellularLocation>
</comment>
<keyword evidence="7" id="KW-0238">DNA-binding</keyword>
<dbReference type="OrthoDB" id="6077919at2759"/>
<feature type="domain" description="C2H2-type" evidence="12">
    <location>
        <begin position="66"/>
        <end position="93"/>
    </location>
</feature>
<feature type="domain" description="C2H2-type" evidence="12">
    <location>
        <begin position="237"/>
        <end position="261"/>
    </location>
</feature>
<keyword evidence="3" id="KW-0677">Repeat</keyword>
<feature type="domain" description="C2H2-type" evidence="12">
    <location>
        <begin position="94"/>
        <end position="121"/>
    </location>
</feature>
<protein>
    <recommendedName>
        <fullName evidence="12">C2H2-type domain-containing protein</fullName>
    </recommendedName>
</protein>
<feature type="domain" description="C2H2-type" evidence="12">
    <location>
        <begin position="866"/>
        <end position="894"/>
    </location>
</feature>
<dbReference type="GO" id="GO:0005634">
    <property type="term" value="C:nucleus"/>
    <property type="evidence" value="ECO:0007669"/>
    <property type="project" value="UniProtKB-SubCell"/>
</dbReference>
<dbReference type="GO" id="GO:0008270">
    <property type="term" value="F:zinc ion binding"/>
    <property type="evidence" value="ECO:0007669"/>
    <property type="project" value="UniProtKB-KW"/>
</dbReference>
<feature type="region of interest" description="Disordered" evidence="11">
    <location>
        <begin position="459"/>
        <end position="479"/>
    </location>
</feature>
<evidence type="ECO:0000256" key="7">
    <source>
        <dbReference type="ARBA" id="ARBA00023125"/>
    </source>
</evidence>
<dbReference type="PROSITE" id="PS00028">
    <property type="entry name" value="ZINC_FINGER_C2H2_1"/>
    <property type="match status" value="15"/>
</dbReference>
<keyword evidence="8" id="KW-0804">Transcription</keyword>
<dbReference type="InterPro" id="IPR036236">
    <property type="entry name" value="Znf_C2H2_sf"/>
</dbReference>
<dbReference type="Gene3D" id="3.30.160.60">
    <property type="entry name" value="Classic Zinc Finger"/>
    <property type="match status" value="11"/>
</dbReference>
<feature type="compositionally biased region" description="Polar residues" evidence="11">
    <location>
        <begin position="794"/>
        <end position="805"/>
    </location>
</feature>
<feature type="domain" description="C2H2-type" evidence="12">
    <location>
        <begin position="632"/>
        <end position="660"/>
    </location>
</feature>
<evidence type="ECO:0000256" key="4">
    <source>
        <dbReference type="ARBA" id="ARBA00022771"/>
    </source>
</evidence>